<feature type="compositionally biased region" description="Low complexity" evidence="1">
    <location>
        <begin position="17"/>
        <end position="31"/>
    </location>
</feature>
<protein>
    <submittedName>
        <fullName evidence="2">GL25477</fullName>
    </submittedName>
</protein>
<reference evidence="2 3" key="1">
    <citation type="journal article" date="2007" name="Nature">
        <title>Evolution of genes and genomes on the Drosophila phylogeny.</title>
        <authorList>
            <consortium name="Drosophila 12 Genomes Consortium"/>
            <person name="Clark A.G."/>
            <person name="Eisen M.B."/>
            <person name="Smith D.R."/>
            <person name="Bergman C.M."/>
            <person name="Oliver B."/>
            <person name="Markow T.A."/>
            <person name="Kaufman T.C."/>
            <person name="Kellis M."/>
            <person name="Gelbart W."/>
            <person name="Iyer V.N."/>
            <person name="Pollard D.A."/>
            <person name="Sackton T.B."/>
            <person name="Larracuente A.M."/>
            <person name="Singh N.D."/>
            <person name="Abad J.P."/>
            <person name="Abt D.N."/>
            <person name="Adryan B."/>
            <person name="Aguade M."/>
            <person name="Akashi H."/>
            <person name="Anderson W.W."/>
            <person name="Aquadro C.F."/>
            <person name="Ardell D.H."/>
            <person name="Arguello R."/>
            <person name="Artieri C.G."/>
            <person name="Barbash D.A."/>
            <person name="Barker D."/>
            <person name="Barsanti P."/>
            <person name="Batterham P."/>
            <person name="Batzoglou S."/>
            <person name="Begun D."/>
            <person name="Bhutkar A."/>
            <person name="Blanco E."/>
            <person name="Bosak S.A."/>
            <person name="Bradley R.K."/>
            <person name="Brand A.D."/>
            <person name="Brent M.R."/>
            <person name="Brooks A.N."/>
            <person name="Brown R.H."/>
            <person name="Butlin R.K."/>
            <person name="Caggese C."/>
            <person name="Calvi B.R."/>
            <person name="Bernardo de Carvalho A."/>
            <person name="Caspi A."/>
            <person name="Castrezana S."/>
            <person name="Celniker S.E."/>
            <person name="Chang J.L."/>
            <person name="Chapple C."/>
            <person name="Chatterji S."/>
            <person name="Chinwalla A."/>
            <person name="Civetta A."/>
            <person name="Clifton S.W."/>
            <person name="Comeron J.M."/>
            <person name="Costello J.C."/>
            <person name="Coyne J.A."/>
            <person name="Daub J."/>
            <person name="David R.G."/>
            <person name="Delcher A.L."/>
            <person name="Delehaunty K."/>
            <person name="Do C.B."/>
            <person name="Ebling H."/>
            <person name="Edwards K."/>
            <person name="Eickbush T."/>
            <person name="Evans J.D."/>
            <person name="Filipski A."/>
            <person name="Findeiss S."/>
            <person name="Freyhult E."/>
            <person name="Fulton L."/>
            <person name="Fulton R."/>
            <person name="Garcia A.C."/>
            <person name="Gardiner A."/>
            <person name="Garfield D.A."/>
            <person name="Garvin B.E."/>
            <person name="Gibson G."/>
            <person name="Gilbert D."/>
            <person name="Gnerre S."/>
            <person name="Godfrey J."/>
            <person name="Good R."/>
            <person name="Gotea V."/>
            <person name="Gravely B."/>
            <person name="Greenberg A.J."/>
            <person name="Griffiths-Jones S."/>
            <person name="Gross S."/>
            <person name="Guigo R."/>
            <person name="Gustafson E.A."/>
            <person name="Haerty W."/>
            <person name="Hahn M.W."/>
            <person name="Halligan D.L."/>
            <person name="Halpern A.L."/>
            <person name="Halter G.M."/>
            <person name="Han M.V."/>
            <person name="Heger A."/>
            <person name="Hillier L."/>
            <person name="Hinrichs A.S."/>
            <person name="Holmes I."/>
            <person name="Hoskins R.A."/>
            <person name="Hubisz M.J."/>
            <person name="Hultmark D."/>
            <person name="Huntley M.A."/>
            <person name="Jaffe D.B."/>
            <person name="Jagadeeshan S."/>
            <person name="Jeck W.R."/>
            <person name="Johnson J."/>
            <person name="Jones C.D."/>
            <person name="Jordan W.C."/>
            <person name="Karpen G.H."/>
            <person name="Kataoka E."/>
            <person name="Keightley P.D."/>
            <person name="Kheradpour P."/>
            <person name="Kirkness E.F."/>
            <person name="Koerich L.B."/>
            <person name="Kristiansen K."/>
            <person name="Kudrna D."/>
            <person name="Kulathinal R.J."/>
            <person name="Kumar S."/>
            <person name="Kwok R."/>
            <person name="Lander E."/>
            <person name="Langley C.H."/>
            <person name="Lapoint R."/>
            <person name="Lazzaro B.P."/>
            <person name="Lee S.J."/>
            <person name="Levesque L."/>
            <person name="Li R."/>
            <person name="Lin C.F."/>
            <person name="Lin M.F."/>
            <person name="Lindblad-Toh K."/>
            <person name="Llopart A."/>
            <person name="Long M."/>
            <person name="Low L."/>
            <person name="Lozovsky E."/>
            <person name="Lu J."/>
            <person name="Luo M."/>
            <person name="Machado C.A."/>
            <person name="Makalowski W."/>
            <person name="Marzo M."/>
            <person name="Matsuda M."/>
            <person name="Matzkin L."/>
            <person name="McAllister B."/>
            <person name="McBride C.S."/>
            <person name="McKernan B."/>
            <person name="McKernan K."/>
            <person name="Mendez-Lago M."/>
            <person name="Minx P."/>
            <person name="Mollenhauer M.U."/>
            <person name="Montooth K."/>
            <person name="Mount S.M."/>
            <person name="Mu X."/>
            <person name="Myers E."/>
            <person name="Negre B."/>
            <person name="Newfeld S."/>
            <person name="Nielsen R."/>
            <person name="Noor M.A."/>
            <person name="O'Grady P."/>
            <person name="Pachter L."/>
            <person name="Papaceit M."/>
            <person name="Parisi M.J."/>
            <person name="Parisi M."/>
            <person name="Parts L."/>
            <person name="Pedersen J.S."/>
            <person name="Pesole G."/>
            <person name="Phillippy A.M."/>
            <person name="Ponting C.P."/>
            <person name="Pop M."/>
            <person name="Porcelli D."/>
            <person name="Powell J.R."/>
            <person name="Prohaska S."/>
            <person name="Pruitt K."/>
            <person name="Puig M."/>
            <person name="Quesneville H."/>
            <person name="Ram K.R."/>
            <person name="Rand D."/>
            <person name="Rasmussen M.D."/>
            <person name="Reed L.K."/>
            <person name="Reenan R."/>
            <person name="Reily A."/>
            <person name="Remington K.A."/>
            <person name="Rieger T.T."/>
            <person name="Ritchie M.G."/>
            <person name="Robin C."/>
            <person name="Rogers Y.H."/>
            <person name="Rohde C."/>
            <person name="Rozas J."/>
            <person name="Rubenfield M.J."/>
            <person name="Ruiz A."/>
            <person name="Russo S."/>
            <person name="Salzberg S.L."/>
            <person name="Sanchez-Gracia A."/>
            <person name="Saranga D.J."/>
            <person name="Sato H."/>
            <person name="Schaeffer S.W."/>
            <person name="Schatz M.C."/>
            <person name="Schlenke T."/>
            <person name="Schwartz R."/>
            <person name="Segarra C."/>
            <person name="Singh R.S."/>
            <person name="Sirot L."/>
            <person name="Sirota M."/>
            <person name="Sisneros N.B."/>
            <person name="Smith C.D."/>
            <person name="Smith T.F."/>
            <person name="Spieth J."/>
            <person name="Stage D.E."/>
            <person name="Stark A."/>
            <person name="Stephan W."/>
            <person name="Strausberg R.L."/>
            <person name="Strempel S."/>
            <person name="Sturgill D."/>
            <person name="Sutton G."/>
            <person name="Sutton G.G."/>
            <person name="Tao W."/>
            <person name="Teichmann S."/>
            <person name="Tobari Y.N."/>
            <person name="Tomimura Y."/>
            <person name="Tsolas J.M."/>
            <person name="Valente V.L."/>
            <person name="Venter E."/>
            <person name="Venter J.C."/>
            <person name="Vicario S."/>
            <person name="Vieira F.G."/>
            <person name="Vilella A.J."/>
            <person name="Villasante A."/>
            <person name="Walenz B."/>
            <person name="Wang J."/>
            <person name="Wasserman M."/>
            <person name="Watts T."/>
            <person name="Wilson D."/>
            <person name="Wilson R.K."/>
            <person name="Wing R.A."/>
            <person name="Wolfner M.F."/>
            <person name="Wong A."/>
            <person name="Wong G.K."/>
            <person name="Wu C.I."/>
            <person name="Wu G."/>
            <person name="Yamamoto D."/>
            <person name="Yang H.P."/>
            <person name="Yang S.P."/>
            <person name="Yorke J.A."/>
            <person name="Yoshida K."/>
            <person name="Zdobnov E."/>
            <person name="Zhang P."/>
            <person name="Zhang Y."/>
            <person name="Zimin A.V."/>
            <person name="Baldwin J."/>
            <person name="Abdouelleil A."/>
            <person name="Abdulkadir J."/>
            <person name="Abebe A."/>
            <person name="Abera B."/>
            <person name="Abreu J."/>
            <person name="Acer S.C."/>
            <person name="Aftuck L."/>
            <person name="Alexander A."/>
            <person name="An P."/>
            <person name="Anderson E."/>
            <person name="Anderson S."/>
            <person name="Arachi H."/>
            <person name="Azer M."/>
            <person name="Bachantsang P."/>
            <person name="Barry A."/>
            <person name="Bayul T."/>
            <person name="Berlin A."/>
            <person name="Bessette D."/>
            <person name="Bloom T."/>
            <person name="Blye J."/>
            <person name="Boguslavskiy L."/>
            <person name="Bonnet C."/>
            <person name="Boukhgalter B."/>
            <person name="Bourzgui I."/>
            <person name="Brown A."/>
            <person name="Cahill P."/>
            <person name="Channer S."/>
            <person name="Cheshatsang Y."/>
            <person name="Chuda L."/>
            <person name="Citroen M."/>
            <person name="Collymore A."/>
            <person name="Cooke P."/>
            <person name="Costello M."/>
            <person name="D'Aco K."/>
            <person name="Daza R."/>
            <person name="De Haan G."/>
            <person name="DeGray S."/>
            <person name="DeMaso C."/>
            <person name="Dhargay N."/>
            <person name="Dooley K."/>
            <person name="Dooley E."/>
            <person name="Doricent M."/>
            <person name="Dorje P."/>
            <person name="Dorjee K."/>
            <person name="Dupes A."/>
            <person name="Elong R."/>
            <person name="Falk J."/>
            <person name="Farina A."/>
            <person name="Faro S."/>
            <person name="Ferguson D."/>
            <person name="Fisher S."/>
            <person name="Foley C.D."/>
            <person name="Franke A."/>
            <person name="Friedrich D."/>
            <person name="Gadbois L."/>
            <person name="Gearin G."/>
            <person name="Gearin C.R."/>
            <person name="Giannoukos G."/>
            <person name="Goode T."/>
            <person name="Graham J."/>
            <person name="Grandbois E."/>
            <person name="Grewal S."/>
            <person name="Gyaltsen K."/>
            <person name="Hafez N."/>
            <person name="Hagos B."/>
            <person name="Hall J."/>
            <person name="Henson C."/>
            <person name="Hollinger A."/>
            <person name="Honan T."/>
            <person name="Huard M.D."/>
            <person name="Hughes L."/>
            <person name="Hurhula B."/>
            <person name="Husby M.E."/>
            <person name="Kamat A."/>
            <person name="Kanga B."/>
            <person name="Kashin S."/>
            <person name="Khazanovich D."/>
            <person name="Kisner P."/>
            <person name="Lance K."/>
            <person name="Lara M."/>
            <person name="Lee W."/>
            <person name="Lennon N."/>
            <person name="Letendre F."/>
            <person name="LeVine R."/>
            <person name="Lipovsky A."/>
            <person name="Liu X."/>
            <person name="Liu J."/>
            <person name="Liu S."/>
            <person name="Lokyitsang T."/>
            <person name="Lokyitsang Y."/>
            <person name="Lubonja R."/>
            <person name="Lui A."/>
            <person name="MacDonald P."/>
            <person name="Magnisalis V."/>
            <person name="Maru K."/>
            <person name="Matthews C."/>
            <person name="McCusker W."/>
            <person name="McDonough S."/>
            <person name="Mehta T."/>
            <person name="Meldrim J."/>
            <person name="Meneus L."/>
            <person name="Mihai O."/>
            <person name="Mihalev A."/>
            <person name="Mihova T."/>
            <person name="Mittelman R."/>
            <person name="Mlenga V."/>
            <person name="Montmayeur A."/>
            <person name="Mulrain L."/>
            <person name="Navidi A."/>
            <person name="Naylor J."/>
            <person name="Negash T."/>
            <person name="Nguyen T."/>
            <person name="Nguyen N."/>
            <person name="Nicol R."/>
            <person name="Norbu C."/>
            <person name="Norbu N."/>
            <person name="Novod N."/>
            <person name="O'Neill B."/>
            <person name="Osman S."/>
            <person name="Markiewicz E."/>
            <person name="Oyono O.L."/>
            <person name="Patti C."/>
            <person name="Phunkhang P."/>
            <person name="Pierre F."/>
            <person name="Priest M."/>
            <person name="Raghuraman S."/>
            <person name="Rege F."/>
            <person name="Reyes R."/>
            <person name="Rise C."/>
            <person name="Rogov P."/>
            <person name="Ross K."/>
            <person name="Ryan E."/>
            <person name="Settipalli S."/>
            <person name="Shea T."/>
            <person name="Sherpa N."/>
            <person name="Shi L."/>
            <person name="Shih D."/>
            <person name="Sparrow T."/>
            <person name="Spaulding J."/>
            <person name="Stalker J."/>
            <person name="Stange-Thomann N."/>
            <person name="Stavropoulos S."/>
            <person name="Stone C."/>
            <person name="Strader C."/>
            <person name="Tesfaye S."/>
            <person name="Thomson T."/>
            <person name="Thoulutsang Y."/>
            <person name="Thoulutsang D."/>
            <person name="Topham K."/>
            <person name="Topping I."/>
            <person name="Tsamla T."/>
            <person name="Vassiliev H."/>
            <person name="Vo A."/>
            <person name="Wangchuk T."/>
            <person name="Wangdi T."/>
            <person name="Weiand M."/>
            <person name="Wilkinson J."/>
            <person name="Wilson A."/>
            <person name="Yadav S."/>
            <person name="Young G."/>
            <person name="Yu Q."/>
            <person name="Zembek L."/>
            <person name="Zhong D."/>
            <person name="Zimmer A."/>
            <person name="Zwirko Z."/>
            <person name="Jaffe D.B."/>
            <person name="Alvarez P."/>
            <person name="Brockman W."/>
            <person name="Butler J."/>
            <person name="Chin C."/>
            <person name="Gnerre S."/>
            <person name="Grabherr M."/>
            <person name="Kleber M."/>
            <person name="Mauceli E."/>
            <person name="MacCallum I."/>
        </authorList>
    </citation>
    <scope>NUCLEOTIDE SEQUENCE [LARGE SCALE GENOMIC DNA]</scope>
    <source>
        <strain evidence="3">MSH-3 / Tucson 14011-0111.49</strain>
    </source>
</reference>
<feature type="compositionally biased region" description="Basic and acidic residues" evidence="1">
    <location>
        <begin position="33"/>
        <end position="49"/>
    </location>
</feature>
<organism evidence="3">
    <name type="scientific">Drosophila persimilis</name>
    <name type="common">Fruit fly</name>
    <dbReference type="NCBI Taxonomy" id="7234"/>
    <lineage>
        <taxon>Eukaryota</taxon>
        <taxon>Metazoa</taxon>
        <taxon>Ecdysozoa</taxon>
        <taxon>Arthropoda</taxon>
        <taxon>Hexapoda</taxon>
        <taxon>Insecta</taxon>
        <taxon>Pterygota</taxon>
        <taxon>Neoptera</taxon>
        <taxon>Endopterygota</taxon>
        <taxon>Diptera</taxon>
        <taxon>Brachycera</taxon>
        <taxon>Muscomorpha</taxon>
        <taxon>Ephydroidea</taxon>
        <taxon>Drosophilidae</taxon>
        <taxon>Drosophila</taxon>
        <taxon>Sophophora</taxon>
    </lineage>
</organism>
<sequence length="133" mass="15414">MMLQIKGQGDKQQQMVLQMKDQGDQQQKMLQDAMEKRKEKKANVDKKLQDNSESVQLLDEEIKQEIIRLDAGIWQVDNRLEDRLKNPFRHLELGFPVSNITTAKLKFATTRFDGTPTFGVFTPQFETSASRNN</sequence>
<dbReference type="HOGENOM" id="CLU_1908878_0_0_1"/>
<dbReference type="Proteomes" id="UP000008744">
    <property type="component" value="Unassembled WGS sequence"/>
</dbReference>
<evidence type="ECO:0000313" key="2">
    <source>
        <dbReference type="EMBL" id="EDW38731.1"/>
    </source>
</evidence>
<dbReference type="AlphaFoldDB" id="B4HBG5"/>
<evidence type="ECO:0000313" key="3">
    <source>
        <dbReference type="Proteomes" id="UP000008744"/>
    </source>
</evidence>
<gene>
    <name evidence="2" type="primary">Dper\GL25477</name>
    <name evidence="2" type="ORF">Dper_GL25477</name>
</gene>
<keyword evidence="3" id="KW-1185">Reference proteome</keyword>
<accession>B4HBG5</accession>
<dbReference type="EMBL" id="CH479255">
    <property type="protein sequence ID" value="EDW38731.1"/>
    <property type="molecule type" value="Genomic_DNA"/>
</dbReference>
<name>B4HBG5_DROPE</name>
<proteinExistence type="predicted"/>
<feature type="region of interest" description="Disordered" evidence="1">
    <location>
        <begin position="1"/>
        <end position="49"/>
    </location>
</feature>
<evidence type="ECO:0000256" key="1">
    <source>
        <dbReference type="SAM" id="MobiDB-lite"/>
    </source>
</evidence>